<dbReference type="Proteomes" id="UP001169006">
    <property type="component" value="Unassembled WGS sequence"/>
</dbReference>
<proteinExistence type="predicted"/>
<comment type="caution">
    <text evidence="2">The sequence shown here is derived from an EMBL/GenBank/DDBJ whole genome shotgun (WGS) entry which is preliminary data.</text>
</comment>
<evidence type="ECO:0000313" key="3">
    <source>
        <dbReference type="Proteomes" id="UP001169006"/>
    </source>
</evidence>
<dbReference type="Pfam" id="PF06527">
    <property type="entry name" value="TniQ"/>
    <property type="match status" value="1"/>
</dbReference>
<accession>A0ABT8T039</accession>
<dbReference type="InterPro" id="IPR009492">
    <property type="entry name" value="TniQ"/>
</dbReference>
<organism evidence="2 3">
    <name type="scientific">Rhizobium oryzicola</name>
    <dbReference type="NCBI Taxonomy" id="1232668"/>
    <lineage>
        <taxon>Bacteria</taxon>
        <taxon>Pseudomonadati</taxon>
        <taxon>Pseudomonadota</taxon>
        <taxon>Alphaproteobacteria</taxon>
        <taxon>Hyphomicrobiales</taxon>
        <taxon>Rhizobiaceae</taxon>
        <taxon>Rhizobium/Agrobacterium group</taxon>
        <taxon>Rhizobium</taxon>
    </lineage>
</organism>
<keyword evidence="3" id="KW-1185">Reference proteome</keyword>
<feature type="domain" description="TniQ" evidence="1">
    <location>
        <begin position="4"/>
        <end position="139"/>
    </location>
</feature>
<sequence length="607" mass="67080">MALPVQLPFHDDENLVDFVARLAAANGYPSLRAFLLHTEITAGNLFHGDEDALAVVSTWTDMPSPRLGRLATYVTGQGATWRLGYATLSKDMRPGRTMRFCASCVMSDQEREAGRLVGRAYRRAWWSVRGIGGCPDHGCGITTVEVAAAVDVHDFTHFVNTNLALVEDASINRTQSSTPRLDRYLRDRILKPAPDDFLGSLEAHVAVEFSRYFGDFLKLHGEVNAAGDEDIDFRERGFLIAAGGRSSVRQVIADVIDRKRPSTKYIEAVIGPMARWLRRNAENACYFPVIDLIQNALERSMPFGVGQTILKDVQERHIYCVNSAHAEFGLPKERIRALMASNDPDFRHGLPDGSTYFAAEALRPILEAAAETLTTTEAAFVLGTTEQRVHDLLSAGILEQVEKRGNDVRAYTRIPRTAVEDFSARLASRMPLAASTDNSYTLSAAARLWRRQFHTLVAMILDGCLAASILPGEGPLLKRILLSKRALVEDVSPTAGSHNELVRLKEVELALGTASITVSDLIGRGYLRQKIVRRETGRTVKFVERESLNEFLGAYASLSMIAKSCKGYRALIKKELDDAGVLPIFEPSGSVARFYSRTELSESGYKL</sequence>
<reference evidence="2" key="1">
    <citation type="journal article" date="2015" name="Int. J. Syst. Evol. Microbiol.">
        <title>Rhizobium oryzicola sp. nov., potential plant-growth-promoting endophytic bacteria isolated from rice roots.</title>
        <authorList>
            <person name="Zhang X.X."/>
            <person name="Gao J.S."/>
            <person name="Cao Y.H."/>
            <person name="Sheirdil R.A."/>
            <person name="Wang X.C."/>
            <person name="Zhang L."/>
        </authorList>
    </citation>
    <scope>NUCLEOTIDE SEQUENCE</scope>
    <source>
        <strain evidence="2">05753</strain>
    </source>
</reference>
<dbReference type="EMBL" id="JAUKWQ010000005">
    <property type="protein sequence ID" value="MDO1583623.1"/>
    <property type="molecule type" value="Genomic_DNA"/>
</dbReference>
<dbReference type="RefSeq" id="WP_302077829.1">
    <property type="nucleotide sequence ID" value="NZ_JAUKWQ010000005.1"/>
</dbReference>
<evidence type="ECO:0000259" key="1">
    <source>
        <dbReference type="Pfam" id="PF06527"/>
    </source>
</evidence>
<evidence type="ECO:0000313" key="2">
    <source>
        <dbReference type="EMBL" id="MDO1583623.1"/>
    </source>
</evidence>
<protein>
    <submittedName>
        <fullName evidence="2">TniQ family protein</fullName>
    </submittedName>
</protein>
<name>A0ABT8T039_9HYPH</name>
<gene>
    <name evidence="2" type="ORF">Q2T52_16170</name>
</gene>
<reference evidence="2" key="2">
    <citation type="submission" date="2023-07" db="EMBL/GenBank/DDBJ databases">
        <authorList>
            <person name="Sun H."/>
        </authorList>
    </citation>
    <scope>NUCLEOTIDE SEQUENCE</scope>
    <source>
        <strain evidence="2">05753</strain>
    </source>
</reference>